<comment type="caution">
    <text evidence="2">The sequence shown here is derived from an EMBL/GenBank/DDBJ whole genome shotgun (WGS) entry which is preliminary data.</text>
</comment>
<sequence length="513" mass="58589">MSTHKHTGTPVNAGTYEPRNFPRPSAPYNTHTPSTPTQPRKSFPTRTSMSPNTPRFQPINVPQVKPQPNYLHLPFLDNAIKKIYEYHNQRQGRTTQGAFSINSAGRSYNQPYIHGGDVIEFYGPSCGGKTTILHHVIVTTIIPKYWTRDDVSRIELNGLGKGILFFDLDGRYDIKRLYTMIIYYLRNRIRQIIKESNSQQVGTRQQLPTPLSSFSTQGSQDELFNMESLPTEQELDEIAKCSLKKLHIFQPNASIEYLATLLSLPEYVKEIQEKEGYEFNYLMIDSINAFYWQDKSEELGEQVINSENGVDTDSDDDGDGGRNENSINSIEMDNFEIFGEVYQTSSPPMYYNGRKSQSSTPRTSTNSVNSNSSNQNNNAFQGYSCYIVQALQTLLQSTKLIVLATNWVTFRPSEQQQQTLLVNINSRIPQELTYSTASSPYWDSLLKYKFVIAKQLLPQYPDNVIPKMIEKDENRDNLLKEPLFFGRLIYPECDGNCGEIFSFKISEEGIICD</sequence>
<dbReference type="GO" id="GO:0000400">
    <property type="term" value="F:four-way junction DNA binding"/>
    <property type="evidence" value="ECO:0007669"/>
    <property type="project" value="TreeGrafter"/>
</dbReference>
<feature type="compositionally biased region" description="Low complexity" evidence="1">
    <location>
        <begin position="358"/>
        <end position="374"/>
    </location>
</feature>
<dbReference type="Proteomes" id="UP000789375">
    <property type="component" value="Unassembled WGS sequence"/>
</dbReference>
<evidence type="ECO:0000313" key="2">
    <source>
        <dbReference type="EMBL" id="CAG8627330.1"/>
    </source>
</evidence>
<dbReference type="InterPro" id="IPR027417">
    <property type="entry name" value="P-loop_NTPase"/>
</dbReference>
<dbReference type="GO" id="GO:0005815">
    <property type="term" value="C:microtubule organizing center"/>
    <property type="evidence" value="ECO:0007669"/>
    <property type="project" value="TreeGrafter"/>
</dbReference>
<name>A0A9N9D8Q6_FUNMO</name>
<dbReference type="GO" id="GO:0033063">
    <property type="term" value="C:Rad51B-Rad51C-Rad51D-XRCC2 complex"/>
    <property type="evidence" value="ECO:0007669"/>
    <property type="project" value="InterPro"/>
</dbReference>
<dbReference type="Gene3D" id="3.40.50.300">
    <property type="entry name" value="P-loop containing nucleotide triphosphate hydrolases"/>
    <property type="match status" value="1"/>
</dbReference>
<reference evidence="2" key="1">
    <citation type="submission" date="2021-06" db="EMBL/GenBank/DDBJ databases">
        <authorList>
            <person name="Kallberg Y."/>
            <person name="Tangrot J."/>
            <person name="Rosling A."/>
        </authorList>
    </citation>
    <scope>NUCLEOTIDE SEQUENCE</scope>
    <source>
        <strain evidence="2">87-6 pot B 2015</strain>
    </source>
</reference>
<gene>
    <name evidence="2" type="ORF">FMOSSE_LOCUS10308</name>
</gene>
<dbReference type="GO" id="GO:0042148">
    <property type="term" value="P:DNA strand invasion"/>
    <property type="evidence" value="ECO:0007669"/>
    <property type="project" value="TreeGrafter"/>
</dbReference>
<dbReference type="PANTHER" id="PTHR46644">
    <property type="entry name" value="DNA REPAIR PROTEIN XRCC2"/>
    <property type="match status" value="1"/>
</dbReference>
<feature type="region of interest" description="Disordered" evidence="1">
    <location>
        <begin position="349"/>
        <end position="374"/>
    </location>
</feature>
<dbReference type="GO" id="GO:0005657">
    <property type="term" value="C:replication fork"/>
    <property type="evidence" value="ECO:0007669"/>
    <property type="project" value="InterPro"/>
</dbReference>
<keyword evidence="3" id="KW-1185">Reference proteome</keyword>
<feature type="region of interest" description="Disordered" evidence="1">
    <location>
        <begin position="1"/>
        <end position="63"/>
    </location>
</feature>
<dbReference type="AlphaFoldDB" id="A0A9N9D8Q6"/>
<dbReference type="SUPFAM" id="SSF52540">
    <property type="entry name" value="P-loop containing nucleoside triphosphate hydrolases"/>
    <property type="match status" value="1"/>
</dbReference>
<dbReference type="PANTHER" id="PTHR46644:SF2">
    <property type="entry name" value="DNA REPAIR PROTEIN XRCC2"/>
    <property type="match status" value="1"/>
</dbReference>
<dbReference type="EMBL" id="CAJVPP010003351">
    <property type="protein sequence ID" value="CAG8627330.1"/>
    <property type="molecule type" value="Genomic_DNA"/>
</dbReference>
<protein>
    <submittedName>
        <fullName evidence="2">3138_t:CDS:1</fullName>
    </submittedName>
</protein>
<proteinExistence type="predicted"/>
<organism evidence="2 3">
    <name type="scientific">Funneliformis mosseae</name>
    <name type="common">Endomycorrhizal fungus</name>
    <name type="synonym">Glomus mosseae</name>
    <dbReference type="NCBI Taxonomy" id="27381"/>
    <lineage>
        <taxon>Eukaryota</taxon>
        <taxon>Fungi</taxon>
        <taxon>Fungi incertae sedis</taxon>
        <taxon>Mucoromycota</taxon>
        <taxon>Glomeromycotina</taxon>
        <taxon>Glomeromycetes</taxon>
        <taxon>Glomerales</taxon>
        <taxon>Glomeraceae</taxon>
        <taxon>Funneliformis</taxon>
    </lineage>
</organism>
<evidence type="ECO:0000313" key="3">
    <source>
        <dbReference type="Proteomes" id="UP000789375"/>
    </source>
</evidence>
<dbReference type="GO" id="GO:0000724">
    <property type="term" value="P:double-strand break repair via homologous recombination"/>
    <property type="evidence" value="ECO:0007669"/>
    <property type="project" value="InterPro"/>
</dbReference>
<accession>A0A9N9D8Q6</accession>
<feature type="compositionally biased region" description="Polar residues" evidence="1">
    <location>
        <begin position="27"/>
        <end position="55"/>
    </location>
</feature>
<dbReference type="InterPro" id="IPR030547">
    <property type="entry name" value="XRCC2"/>
</dbReference>
<evidence type="ECO:0000256" key="1">
    <source>
        <dbReference type="SAM" id="MobiDB-lite"/>
    </source>
</evidence>
<feature type="region of interest" description="Disordered" evidence="1">
    <location>
        <begin position="306"/>
        <end position="327"/>
    </location>
</feature>